<evidence type="ECO:0000313" key="5">
    <source>
        <dbReference type="Proteomes" id="UP000265715"/>
    </source>
</evidence>
<organism evidence="4 5">
    <name type="scientific">Calidithermus terrae</name>
    <dbReference type="NCBI Taxonomy" id="1408545"/>
    <lineage>
        <taxon>Bacteria</taxon>
        <taxon>Thermotogati</taxon>
        <taxon>Deinococcota</taxon>
        <taxon>Deinococci</taxon>
        <taxon>Thermales</taxon>
        <taxon>Thermaceae</taxon>
        <taxon>Calidithermus</taxon>
    </lineage>
</organism>
<dbReference type="PROSITE" id="PS50110">
    <property type="entry name" value="RESPONSE_REGULATORY"/>
    <property type="match status" value="1"/>
</dbReference>
<keyword evidence="5" id="KW-1185">Reference proteome</keyword>
<evidence type="ECO:0000256" key="2">
    <source>
        <dbReference type="PROSITE-ProRule" id="PRU00169"/>
    </source>
</evidence>
<comment type="caution">
    <text evidence="4">The sequence shown here is derived from an EMBL/GenBank/DDBJ whole genome shotgun (WGS) entry which is preliminary data.</text>
</comment>
<feature type="modified residue" description="4-aspartylphosphate" evidence="2">
    <location>
        <position position="46"/>
    </location>
</feature>
<evidence type="ECO:0000259" key="3">
    <source>
        <dbReference type="PROSITE" id="PS50110"/>
    </source>
</evidence>
<dbReference type="SUPFAM" id="SSF52172">
    <property type="entry name" value="CheY-like"/>
    <property type="match status" value="1"/>
</dbReference>
<dbReference type="InterPro" id="IPR011006">
    <property type="entry name" value="CheY-like_superfamily"/>
</dbReference>
<accession>A0A399EEX8</accession>
<evidence type="ECO:0000313" key="4">
    <source>
        <dbReference type="EMBL" id="RIH81560.1"/>
    </source>
</evidence>
<dbReference type="AlphaFoldDB" id="A0A399EEX8"/>
<dbReference type="Gene3D" id="3.40.50.2300">
    <property type="match status" value="1"/>
</dbReference>
<reference evidence="4 5" key="1">
    <citation type="submission" date="2018-08" db="EMBL/GenBank/DDBJ databases">
        <title>Meiothermus terrae DSM 26712 genome sequencing project.</title>
        <authorList>
            <person name="Da Costa M.S."/>
            <person name="Albuquerque L."/>
            <person name="Raposo P."/>
            <person name="Froufe H.J.C."/>
            <person name="Barroso C.S."/>
            <person name="Egas C."/>
        </authorList>
    </citation>
    <scope>NUCLEOTIDE SEQUENCE [LARGE SCALE GENOMIC DNA]</scope>
    <source>
        <strain evidence="4 5">DSM 26712</strain>
    </source>
</reference>
<dbReference type="InterPro" id="IPR050595">
    <property type="entry name" value="Bact_response_regulator"/>
</dbReference>
<dbReference type="Pfam" id="PF00072">
    <property type="entry name" value="Response_reg"/>
    <property type="match status" value="1"/>
</dbReference>
<name>A0A399EEX8_9DEIN</name>
<dbReference type="PANTHER" id="PTHR44591">
    <property type="entry name" value="STRESS RESPONSE REGULATOR PROTEIN 1"/>
    <property type="match status" value="1"/>
</dbReference>
<dbReference type="GO" id="GO:0000160">
    <property type="term" value="P:phosphorelay signal transduction system"/>
    <property type="evidence" value="ECO:0007669"/>
    <property type="project" value="InterPro"/>
</dbReference>
<feature type="domain" description="Response regulatory" evidence="3">
    <location>
        <begin position="1"/>
        <end position="110"/>
    </location>
</feature>
<dbReference type="InterPro" id="IPR001789">
    <property type="entry name" value="Sig_transdc_resp-reg_receiver"/>
</dbReference>
<dbReference type="SMART" id="SM00448">
    <property type="entry name" value="REC"/>
    <property type="match status" value="1"/>
</dbReference>
<dbReference type="Proteomes" id="UP000265715">
    <property type="component" value="Unassembled WGS sequence"/>
</dbReference>
<keyword evidence="1 2" id="KW-0597">Phosphoprotein</keyword>
<dbReference type="PANTHER" id="PTHR44591:SF3">
    <property type="entry name" value="RESPONSE REGULATORY DOMAIN-CONTAINING PROTEIN"/>
    <property type="match status" value="1"/>
</dbReference>
<dbReference type="EMBL" id="QXDL01000164">
    <property type="protein sequence ID" value="RIH81560.1"/>
    <property type="molecule type" value="Genomic_DNA"/>
</dbReference>
<sequence length="135" mass="13900">MDDDPSVQRLMRRLLELLGCSVEAVGSGEECLRRLESDPPDLLILDLMLPGLDGAAVLQRLQARRLALPVLVLSAKDEIESLPGELAGASAYLTKPVHVAELVEVVNGLLGAALAGGGGGARAAHEEGPGGDTSG</sequence>
<evidence type="ECO:0000256" key="1">
    <source>
        <dbReference type="ARBA" id="ARBA00022553"/>
    </source>
</evidence>
<gene>
    <name evidence="4" type="primary">phoP_5</name>
    <name evidence="4" type="ORF">Mterra_03088</name>
</gene>
<proteinExistence type="predicted"/>
<protein>
    <submittedName>
        <fullName evidence="4">Alkaline phosphatase synthesis transcriptional regulatory protein PhoP</fullName>
    </submittedName>
</protein>